<name>A0ABV6JYG4_9PROT</name>
<keyword evidence="5 6" id="KW-0472">Membrane</keyword>
<keyword evidence="4 6" id="KW-1133">Transmembrane helix</keyword>
<keyword evidence="8" id="KW-0131">Cell cycle</keyword>
<keyword evidence="8" id="KW-0132">Cell division</keyword>
<keyword evidence="9" id="KW-1185">Reference proteome</keyword>
<evidence type="ECO:0000313" key="9">
    <source>
        <dbReference type="Proteomes" id="UP001589865"/>
    </source>
</evidence>
<reference evidence="8 9" key="1">
    <citation type="submission" date="2024-09" db="EMBL/GenBank/DDBJ databases">
        <authorList>
            <person name="Sun Q."/>
            <person name="Mori K."/>
        </authorList>
    </citation>
    <scope>NUCLEOTIDE SEQUENCE [LARGE SCALE GENOMIC DNA]</scope>
    <source>
        <strain evidence="8 9">TBRC 5777</strain>
    </source>
</reference>
<dbReference type="PANTHER" id="PTHR47755:SF1">
    <property type="entry name" value="CELL DIVISION PROTEIN FTSX"/>
    <property type="match status" value="1"/>
</dbReference>
<accession>A0ABV6JYG4</accession>
<keyword evidence="3 6" id="KW-0812">Transmembrane</keyword>
<evidence type="ECO:0000259" key="7">
    <source>
        <dbReference type="Pfam" id="PF02687"/>
    </source>
</evidence>
<dbReference type="EMBL" id="JBHLUN010000017">
    <property type="protein sequence ID" value="MFC0410766.1"/>
    <property type="molecule type" value="Genomic_DNA"/>
</dbReference>
<gene>
    <name evidence="8" type="ORF">ACFFGY_21165</name>
</gene>
<organism evidence="8 9">
    <name type="scientific">Roseomonas elaeocarpi</name>
    <dbReference type="NCBI Taxonomy" id="907779"/>
    <lineage>
        <taxon>Bacteria</taxon>
        <taxon>Pseudomonadati</taxon>
        <taxon>Pseudomonadota</taxon>
        <taxon>Alphaproteobacteria</taxon>
        <taxon>Acetobacterales</taxon>
        <taxon>Roseomonadaceae</taxon>
        <taxon>Roseomonas</taxon>
    </lineage>
</organism>
<evidence type="ECO:0000256" key="1">
    <source>
        <dbReference type="ARBA" id="ARBA00004651"/>
    </source>
</evidence>
<dbReference type="PANTHER" id="PTHR47755">
    <property type="entry name" value="CELL DIVISION PROTEIN FTSX"/>
    <property type="match status" value="1"/>
</dbReference>
<dbReference type="RefSeq" id="WP_377046521.1">
    <property type="nucleotide sequence ID" value="NZ_JBHLUN010000017.1"/>
</dbReference>
<evidence type="ECO:0000256" key="6">
    <source>
        <dbReference type="SAM" id="Phobius"/>
    </source>
</evidence>
<comment type="caution">
    <text evidence="8">The sequence shown here is derived from an EMBL/GenBank/DDBJ whole genome shotgun (WGS) entry which is preliminary data.</text>
</comment>
<evidence type="ECO:0000256" key="3">
    <source>
        <dbReference type="ARBA" id="ARBA00022692"/>
    </source>
</evidence>
<dbReference type="Proteomes" id="UP001589865">
    <property type="component" value="Unassembled WGS sequence"/>
</dbReference>
<sequence>MAERRRRSRDPLGLRRALSSRLLPGLVAAMSLLAALALAGAHGAAALAERWQQGAAAAVTAQVPDPTPERMDAALAVLRASPSVATAEPVDPARLGALLRPWLGETPALSLPGVIEVHLRDLGGDLPALADSLRARVSNAELESHGLWVARLAALARSVQGIAVAALALVAAVSAAVVAVATRAGLAARREAIGILHDLGATHGAIAGRFAARVGGLAAAGAVLGAIVAMPALLALAQLAAPFAGGRAEGIPWDSLPWGGLLMLPPFAGLIGWFTAQATVRRWLRRLP</sequence>
<feature type="transmembrane region" description="Helical" evidence="6">
    <location>
        <begin position="256"/>
        <end position="276"/>
    </location>
</feature>
<evidence type="ECO:0000256" key="5">
    <source>
        <dbReference type="ARBA" id="ARBA00023136"/>
    </source>
</evidence>
<evidence type="ECO:0000313" key="8">
    <source>
        <dbReference type="EMBL" id="MFC0410766.1"/>
    </source>
</evidence>
<feature type="transmembrane region" description="Helical" evidence="6">
    <location>
        <begin position="214"/>
        <end position="236"/>
    </location>
</feature>
<dbReference type="InterPro" id="IPR003838">
    <property type="entry name" value="ABC3_permease_C"/>
</dbReference>
<dbReference type="GO" id="GO:0051301">
    <property type="term" value="P:cell division"/>
    <property type="evidence" value="ECO:0007669"/>
    <property type="project" value="UniProtKB-KW"/>
</dbReference>
<feature type="transmembrane region" description="Helical" evidence="6">
    <location>
        <begin position="161"/>
        <end position="181"/>
    </location>
</feature>
<proteinExistence type="predicted"/>
<evidence type="ECO:0000256" key="4">
    <source>
        <dbReference type="ARBA" id="ARBA00022989"/>
    </source>
</evidence>
<keyword evidence="2" id="KW-1003">Cell membrane</keyword>
<comment type="subcellular location">
    <subcellularLocation>
        <location evidence="1">Cell membrane</location>
        <topology evidence="1">Multi-pass membrane protein</topology>
    </subcellularLocation>
</comment>
<dbReference type="InterPro" id="IPR004513">
    <property type="entry name" value="FtsX"/>
</dbReference>
<dbReference type="Pfam" id="PF02687">
    <property type="entry name" value="FtsX"/>
    <property type="match status" value="1"/>
</dbReference>
<evidence type="ECO:0000256" key="2">
    <source>
        <dbReference type="ARBA" id="ARBA00022475"/>
    </source>
</evidence>
<protein>
    <submittedName>
        <fullName evidence="8">Cell division protein FtsX</fullName>
    </submittedName>
</protein>
<feature type="domain" description="ABC3 transporter permease C-terminal" evidence="7">
    <location>
        <begin position="166"/>
        <end position="273"/>
    </location>
</feature>